<feature type="compositionally biased region" description="Polar residues" evidence="1">
    <location>
        <begin position="246"/>
        <end position="257"/>
    </location>
</feature>
<dbReference type="AlphaFoldDB" id="A0A931GR45"/>
<proteinExistence type="predicted"/>
<protein>
    <recommendedName>
        <fullName evidence="5">Fibronectin type-III domain-containing protein</fullName>
    </recommendedName>
</protein>
<comment type="caution">
    <text evidence="3">The sequence shown here is derived from an EMBL/GenBank/DDBJ whole genome shotgun (WGS) entry which is preliminary data.</text>
</comment>
<evidence type="ECO:0000313" key="3">
    <source>
        <dbReference type="EMBL" id="MBG6092436.1"/>
    </source>
</evidence>
<organism evidence="3 4">
    <name type="scientific">Actinomadura viridis</name>
    <dbReference type="NCBI Taxonomy" id="58110"/>
    <lineage>
        <taxon>Bacteria</taxon>
        <taxon>Bacillati</taxon>
        <taxon>Actinomycetota</taxon>
        <taxon>Actinomycetes</taxon>
        <taxon>Streptosporangiales</taxon>
        <taxon>Thermomonosporaceae</taxon>
        <taxon>Actinomadura</taxon>
    </lineage>
</organism>
<dbReference type="Proteomes" id="UP000614047">
    <property type="component" value="Unassembled WGS sequence"/>
</dbReference>
<feature type="compositionally biased region" description="Low complexity" evidence="1">
    <location>
        <begin position="204"/>
        <end position="236"/>
    </location>
</feature>
<gene>
    <name evidence="3" type="ORF">IW256_006549</name>
</gene>
<sequence>MTRIRRTGALMLAAPLAMGFPVLGASAPAEAAGTAVLAPQNGAVITSGSEVTARARFDFALEMQLRVDMPGSGDTFLTKRGFAGEMSAPIPLRHNGRYKVYMKGSITGHVYDSNTFTVRIPPSQPSGVSAKASGRKLVVRWNLGLEDDISGYTVTAGSAGSKSGSAGALCSGTSCTTTLSVPAGTTGSVPVKVRAKRPDGTGGSVFSSTAATSASFGSAPAAPPSGTTSPSIPRGSAPSGSAPLTPFNNQSPVTLPSVQPDGAAPGFTYPTPQVANQATPKADNAAALDRLQWGKSVAIALVLLVVAAHLGTWTRRLRVAQAGVSAKGVAARTARSGSGRNRVRKAREQIARAEAVAKTSELASPIVAGASAKARRGGDTATQAGRRPAALGRKPGGVSVKIARPGDGRPGQADGRGRHASQSGRRRK</sequence>
<feature type="region of interest" description="Disordered" evidence="1">
    <location>
        <begin position="181"/>
        <end position="278"/>
    </location>
</feature>
<keyword evidence="2" id="KW-0732">Signal</keyword>
<evidence type="ECO:0000313" key="4">
    <source>
        <dbReference type="Proteomes" id="UP000614047"/>
    </source>
</evidence>
<evidence type="ECO:0000256" key="2">
    <source>
        <dbReference type="SAM" id="SignalP"/>
    </source>
</evidence>
<keyword evidence="4" id="KW-1185">Reference proteome</keyword>
<feature type="region of interest" description="Disordered" evidence="1">
    <location>
        <begin position="371"/>
        <end position="428"/>
    </location>
</feature>
<reference evidence="3" key="1">
    <citation type="submission" date="2020-11" db="EMBL/GenBank/DDBJ databases">
        <title>Sequencing the genomes of 1000 actinobacteria strains.</title>
        <authorList>
            <person name="Klenk H.-P."/>
        </authorList>
    </citation>
    <scope>NUCLEOTIDE SEQUENCE</scope>
    <source>
        <strain evidence="3">DSM 43175</strain>
    </source>
</reference>
<feature type="chain" id="PRO_5036781731" description="Fibronectin type-III domain-containing protein" evidence="2">
    <location>
        <begin position="32"/>
        <end position="428"/>
    </location>
</feature>
<evidence type="ECO:0008006" key="5">
    <source>
        <dbReference type="Google" id="ProtNLM"/>
    </source>
</evidence>
<feature type="signal peptide" evidence="2">
    <location>
        <begin position="1"/>
        <end position="31"/>
    </location>
</feature>
<evidence type="ECO:0000256" key="1">
    <source>
        <dbReference type="SAM" id="MobiDB-lite"/>
    </source>
</evidence>
<accession>A0A931GR45</accession>
<dbReference type="Gene3D" id="2.60.40.10">
    <property type="entry name" value="Immunoglobulins"/>
    <property type="match status" value="1"/>
</dbReference>
<dbReference type="GO" id="GO:0005975">
    <property type="term" value="P:carbohydrate metabolic process"/>
    <property type="evidence" value="ECO:0007669"/>
    <property type="project" value="UniProtKB-ARBA"/>
</dbReference>
<dbReference type="EMBL" id="JADOUA010000001">
    <property type="protein sequence ID" value="MBG6092436.1"/>
    <property type="molecule type" value="Genomic_DNA"/>
</dbReference>
<dbReference type="InterPro" id="IPR013783">
    <property type="entry name" value="Ig-like_fold"/>
</dbReference>
<name>A0A931GR45_9ACTN</name>